<dbReference type="Proteomes" id="UP001057452">
    <property type="component" value="Chromosome 9"/>
</dbReference>
<evidence type="ECO:0000313" key="2">
    <source>
        <dbReference type="Proteomes" id="UP001057452"/>
    </source>
</evidence>
<proteinExistence type="predicted"/>
<protein>
    <submittedName>
        <fullName evidence="1">Uncharacterized protein</fullName>
    </submittedName>
</protein>
<reference evidence="1" key="1">
    <citation type="submission" date="2022-05" db="EMBL/GenBank/DDBJ databases">
        <title>Chromosome-level genome of Chaenocephalus aceratus.</title>
        <authorList>
            <person name="Park H."/>
        </authorList>
    </citation>
    <scope>NUCLEOTIDE SEQUENCE</scope>
    <source>
        <strain evidence="1">KU_202001</strain>
    </source>
</reference>
<feature type="non-terminal residue" evidence="1">
    <location>
        <position position="1"/>
    </location>
</feature>
<feature type="non-terminal residue" evidence="1">
    <location>
        <position position="93"/>
    </location>
</feature>
<accession>A0ACB9X4L3</accession>
<evidence type="ECO:0000313" key="1">
    <source>
        <dbReference type="EMBL" id="KAI4821446.1"/>
    </source>
</evidence>
<sequence length="93" mass="10406">TVRAGADVSTRIRSADGGKSLRAYSLFRLLKACIFFNPDAEKKRSSPSLELSFFLVLDEIFLDNMKVITAMLLVAVVWSQEWKSALSDSIIHI</sequence>
<name>A0ACB9X4L3_CHAAC</name>
<keyword evidence="2" id="KW-1185">Reference proteome</keyword>
<dbReference type="EMBL" id="CM043793">
    <property type="protein sequence ID" value="KAI4821446.1"/>
    <property type="molecule type" value="Genomic_DNA"/>
</dbReference>
<comment type="caution">
    <text evidence="1">The sequence shown here is derived from an EMBL/GenBank/DDBJ whole genome shotgun (WGS) entry which is preliminary data.</text>
</comment>
<gene>
    <name evidence="1" type="ORF">KUCAC02_029377</name>
</gene>
<organism evidence="1 2">
    <name type="scientific">Chaenocephalus aceratus</name>
    <name type="common">Blackfin icefish</name>
    <name type="synonym">Chaenichthys aceratus</name>
    <dbReference type="NCBI Taxonomy" id="36190"/>
    <lineage>
        <taxon>Eukaryota</taxon>
        <taxon>Metazoa</taxon>
        <taxon>Chordata</taxon>
        <taxon>Craniata</taxon>
        <taxon>Vertebrata</taxon>
        <taxon>Euteleostomi</taxon>
        <taxon>Actinopterygii</taxon>
        <taxon>Neopterygii</taxon>
        <taxon>Teleostei</taxon>
        <taxon>Neoteleostei</taxon>
        <taxon>Acanthomorphata</taxon>
        <taxon>Eupercaria</taxon>
        <taxon>Perciformes</taxon>
        <taxon>Notothenioidei</taxon>
        <taxon>Channichthyidae</taxon>
        <taxon>Chaenocephalus</taxon>
    </lineage>
</organism>